<accession>A0A2G8RTS2</accession>
<dbReference type="Proteomes" id="UP000230002">
    <property type="component" value="Unassembled WGS sequence"/>
</dbReference>
<keyword evidence="2" id="KW-1185">Reference proteome</keyword>
<dbReference type="AlphaFoldDB" id="A0A2G8RTS2"/>
<dbReference type="EMBL" id="AYKW01000056">
    <property type="protein sequence ID" value="PIL24899.1"/>
    <property type="molecule type" value="Genomic_DNA"/>
</dbReference>
<organism evidence="1 2">
    <name type="scientific">Ganoderma sinense ZZ0214-1</name>
    <dbReference type="NCBI Taxonomy" id="1077348"/>
    <lineage>
        <taxon>Eukaryota</taxon>
        <taxon>Fungi</taxon>
        <taxon>Dikarya</taxon>
        <taxon>Basidiomycota</taxon>
        <taxon>Agaricomycotina</taxon>
        <taxon>Agaricomycetes</taxon>
        <taxon>Polyporales</taxon>
        <taxon>Polyporaceae</taxon>
        <taxon>Ganoderma</taxon>
    </lineage>
</organism>
<evidence type="ECO:0000313" key="2">
    <source>
        <dbReference type="Proteomes" id="UP000230002"/>
    </source>
</evidence>
<dbReference type="OrthoDB" id="2756640at2759"/>
<protein>
    <submittedName>
        <fullName evidence="1">Uncharacterized protein</fullName>
    </submittedName>
</protein>
<reference evidence="1 2" key="1">
    <citation type="journal article" date="2015" name="Sci. Rep.">
        <title>Chromosome-level genome map provides insights into diverse defense mechanisms in the medicinal fungus Ganoderma sinense.</title>
        <authorList>
            <person name="Zhu Y."/>
            <person name="Xu J."/>
            <person name="Sun C."/>
            <person name="Zhou S."/>
            <person name="Xu H."/>
            <person name="Nelson D.R."/>
            <person name="Qian J."/>
            <person name="Song J."/>
            <person name="Luo H."/>
            <person name="Xiang L."/>
            <person name="Li Y."/>
            <person name="Xu Z."/>
            <person name="Ji A."/>
            <person name="Wang L."/>
            <person name="Lu S."/>
            <person name="Hayward A."/>
            <person name="Sun W."/>
            <person name="Li X."/>
            <person name="Schwartz D.C."/>
            <person name="Wang Y."/>
            <person name="Chen S."/>
        </authorList>
    </citation>
    <scope>NUCLEOTIDE SEQUENCE [LARGE SCALE GENOMIC DNA]</scope>
    <source>
        <strain evidence="1 2">ZZ0214-1</strain>
    </source>
</reference>
<evidence type="ECO:0000313" key="1">
    <source>
        <dbReference type="EMBL" id="PIL24899.1"/>
    </source>
</evidence>
<comment type="caution">
    <text evidence="1">The sequence shown here is derived from an EMBL/GenBank/DDBJ whole genome shotgun (WGS) entry which is preliminary data.</text>
</comment>
<name>A0A2G8RTS2_9APHY</name>
<sequence length="225" mass="25560">MSLGCDPCGFALLEWLIHTPTASTLVDLRLSLSYSSPTHQNRTRPDRKLDDYIQVFAPSIRWAEFGRMSTRAPRDEISLSGFSKLESLDLEATDGEWSRVADMLRALPARLHTLVFLPAAWDPSSRESDRLIEEDGEFKAMRTNDLELLDPVLSRDNFKGLRRLTFKLDGYRDVLDPLRETILETIQLKLPTLHSRGCLDLQLNCYERVTLPAVAERKESGQAAV</sequence>
<proteinExistence type="predicted"/>
<gene>
    <name evidence="1" type="ORF">GSI_12786</name>
</gene>